<reference evidence="1" key="2">
    <citation type="journal article" date="2021" name="Microbiome">
        <title>Successional dynamics and alternative stable states in a saline activated sludge microbial community over 9 years.</title>
        <authorList>
            <person name="Wang Y."/>
            <person name="Ye J."/>
            <person name="Ju F."/>
            <person name="Liu L."/>
            <person name="Boyd J.A."/>
            <person name="Deng Y."/>
            <person name="Parks D.H."/>
            <person name="Jiang X."/>
            <person name="Yin X."/>
            <person name="Woodcroft B.J."/>
            <person name="Tyson G.W."/>
            <person name="Hugenholtz P."/>
            <person name="Polz M.F."/>
            <person name="Zhang T."/>
        </authorList>
    </citation>
    <scope>NUCLEOTIDE SEQUENCE</scope>
    <source>
        <strain evidence="1">HKST-UBA10</strain>
    </source>
</reference>
<organism evidence="1 2">
    <name type="scientific">Candidatus Dojkabacteria bacterium</name>
    <dbReference type="NCBI Taxonomy" id="2099670"/>
    <lineage>
        <taxon>Bacteria</taxon>
        <taxon>Candidatus Dojkabacteria</taxon>
    </lineage>
</organism>
<sequence length="212" mass="24676">MNSVSNLQQKLAPYLDINSPYPPTEAFGRFAQSQIDSKLNPVVQIKLIQNLAKKYNELASIERRINVFYYLVLNKEQDSSNSKIYGEYKLERLYLEKELPRDVVPIYSDEVEILEKYLTGEIQADNINTKFTKQRLEAKYKWKYKAESFIENMFSAGDSKKVSIVVLITKDQGNLADSEKVVLKDDHNRYYSEHPITLIDDSNFYVFGSFDI</sequence>
<reference evidence="1" key="1">
    <citation type="submission" date="2020-04" db="EMBL/GenBank/DDBJ databases">
        <authorList>
            <person name="Zhang T."/>
        </authorList>
    </citation>
    <scope>NUCLEOTIDE SEQUENCE</scope>
    <source>
        <strain evidence="1">HKST-UBA10</strain>
    </source>
</reference>
<evidence type="ECO:0000313" key="1">
    <source>
        <dbReference type="EMBL" id="MCA9382578.1"/>
    </source>
</evidence>
<protein>
    <submittedName>
        <fullName evidence="1">Uncharacterized protein</fullName>
    </submittedName>
</protein>
<comment type="caution">
    <text evidence="1">The sequence shown here is derived from an EMBL/GenBank/DDBJ whole genome shotgun (WGS) entry which is preliminary data.</text>
</comment>
<evidence type="ECO:0000313" key="2">
    <source>
        <dbReference type="Proteomes" id="UP000782843"/>
    </source>
</evidence>
<dbReference type="Proteomes" id="UP000782843">
    <property type="component" value="Unassembled WGS sequence"/>
</dbReference>
<accession>A0A955L4N8</accession>
<dbReference type="EMBL" id="JAGQLG010000171">
    <property type="protein sequence ID" value="MCA9382578.1"/>
    <property type="molecule type" value="Genomic_DNA"/>
</dbReference>
<proteinExistence type="predicted"/>
<dbReference type="AlphaFoldDB" id="A0A955L4N8"/>
<gene>
    <name evidence="1" type="ORF">KC660_04195</name>
</gene>
<name>A0A955L4N8_9BACT</name>